<accession>A0A6M1LEU1</accession>
<gene>
    <name evidence="6" type="ORF">G3576_02255</name>
</gene>
<reference evidence="6 7" key="1">
    <citation type="submission" date="2020-02" db="EMBL/GenBank/DDBJ databases">
        <authorList>
            <person name="Kim H.M."/>
            <person name="Jeon C.O."/>
        </authorList>
    </citation>
    <scope>NUCLEOTIDE SEQUENCE [LARGE SCALE GENOMIC DNA]</scope>
    <source>
        <strain evidence="6 7">PeD5</strain>
    </source>
</reference>
<dbReference type="PANTHER" id="PTHR43350">
    <property type="entry name" value="NAD-DEPENDENT ALCOHOL DEHYDROGENASE"/>
    <property type="match status" value="1"/>
</dbReference>
<keyword evidence="3" id="KW-0479">Metal-binding</keyword>
<comment type="cofactor">
    <cofactor evidence="1">
        <name>Zn(2+)</name>
        <dbReference type="ChEBI" id="CHEBI:29105"/>
    </cofactor>
</comment>
<dbReference type="SUPFAM" id="SSF51735">
    <property type="entry name" value="NAD(P)-binding Rossmann-fold domains"/>
    <property type="match status" value="1"/>
</dbReference>
<dbReference type="Gene3D" id="3.90.180.10">
    <property type="entry name" value="Medium-chain alcohol dehydrogenases, catalytic domain"/>
    <property type="match status" value="2"/>
</dbReference>
<comment type="caution">
    <text evidence="6">The sequence shown here is derived from an EMBL/GenBank/DDBJ whole genome shotgun (WGS) entry which is preliminary data.</text>
</comment>
<evidence type="ECO:0000256" key="3">
    <source>
        <dbReference type="ARBA" id="ARBA00022723"/>
    </source>
</evidence>
<evidence type="ECO:0000256" key="2">
    <source>
        <dbReference type="ARBA" id="ARBA00008072"/>
    </source>
</evidence>
<dbReference type="InterPro" id="IPR011032">
    <property type="entry name" value="GroES-like_sf"/>
</dbReference>
<evidence type="ECO:0000256" key="1">
    <source>
        <dbReference type="ARBA" id="ARBA00001947"/>
    </source>
</evidence>
<keyword evidence="4" id="KW-0862">Zinc</keyword>
<evidence type="ECO:0000313" key="6">
    <source>
        <dbReference type="EMBL" id="NGM18818.1"/>
    </source>
</evidence>
<keyword evidence="7" id="KW-1185">Reference proteome</keyword>
<dbReference type="PANTHER" id="PTHR43350:SF19">
    <property type="entry name" value="D-GULOSIDE 3-DEHYDROGENASE"/>
    <property type="match status" value="1"/>
</dbReference>
<sequence length="327" mass="34980">MKANALWTIAPQRAELREQDLAVPGPDQVLVDTIATGISRGTERLVFEGRVPESQWPAMRAPLQYGEFPFPLSYGYSAVGRVRAGAEALLGRRIFCLHPHHDAFVAPASMCIPVPDAVPDHRAVLAANMETAVNVLWDARPLVGERALVVGAGVVGLLVTFLLARMPGVELVVCDIDEGRRSIAESFGARFVAPADAPGDRDLVIHASASPAGLRLALSCCGFEGRVVEASWFGDKEVALPLGEAFHAKRLSLVSTQVGQVAPAMRGRRAYADRLALALSLLDDARLDALLGPAIPFKDLPQSLGTVLSPPPGDPQPLCPFVTYIYK</sequence>
<dbReference type="Proteomes" id="UP000475385">
    <property type="component" value="Unassembled WGS sequence"/>
</dbReference>
<dbReference type="InterPro" id="IPR036291">
    <property type="entry name" value="NAD(P)-bd_dom_sf"/>
</dbReference>
<dbReference type="RefSeq" id="WP_164692691.1">
    <property type="nucleotide sequence ID" value="NZ_JAAIKB010000001.1"/>
</dbReference>
<reference evidence="6 7" key="2">
    <citation type="submission" date="2020-03" db="EMBL/GenBank/DDBJ databases">
        <title>Roseomonas stagni sp. nov., isolated from pond water in Japan.</title>
        <authorList>
            <person name="Furuhata K."/>
            <person name="Miyamoto H."/>
            <person name="Goto K."/>
        </authorList>
    </citation>
    <scope>NUCLEOTIDE SEQUENCE [LARGE SCALE GENOMIC DNA]</scope>
    <source>
        <strain evidence="6 7">PeD5</strain>
    </source>
</reference>
<protein>
    <submittedName>
        <fullName evidence="6">Zinc-binding alcohol dehydrogenase</fullName>
    </submittedName>
</protein>
<proteinExistence type="inferred from homology"/>
<evidence type="ECO:0000256" key="4">
    <source>
        <dbReference type="ARBA" id="ARBA00022833"/>
    </source>
</evidence>
<dbReference type="AlphaFoldDB" id="A0A6M1LEU1"/>
<dbReference type="Gene3D" id="3.40.50.720">
    <property type="entry name" value="NAD(P)-binding Rossmann-like Domain"/>
    <property type="match status" value="1"/>
</dbReference>
<dbReference type="EMBL" id="JAAIKB010000001">
    <property type="protein sequence ID" value="NGM18818.1"/>
    <property type="molecule type" value="Genomic_DNA"/>
</dbReference>
<dbReference type="CDD" id="cd08255">
    <property type="entry name" value="2-desacetyl-2-hydroxyethyl_bacteriochlorophyllide_like"/>
    <property type="match status" value="1"/>
</dbReference>
<comment type="similarity">
    <text evidence="2">Belongs to the zinc-containing alcohol dehydrogenase family.</text>
</comment>
<dbReference type="GO" id="GO:0046872">
    <property type="term" value="F:metal ion binding"/>
    <property type="evidence" value="ECO:0007669"/>
    <property type="project" value="UniProtKB-KW"/>
</dbReference>
<organism evidence="6 7">
    <name type="scientific">Falsiroseomonas algicola</name>
    <dbReference type="NCBI Taxonomy" id="2716930"/>
    <lineage>
        <taxon>Bacteria</taxon>
        <taxon>Pseudomonadati</taxon>
        <taxon>Pseudomonadota</taxon>
        <taxon>Alphaproteobacteria</taxon>
        <taxon>Acetobacterales</taxon>
        <taxon>Roseomonadaceae</taxon>
        <taxon>Falsiroseomonas</taxon>
    </lineage>
</organism>
<dbReference type="GO" id="GO:0016491">
    <property type="term" value="F:oxidoreductase activity"/>
    <property type="evidence" value="ECO:0007669"/>
    <property type="project" value="UniProtKB-KW"/>
</dbReference>
<keyword evidence="5" id="KW-0560">Oxidoreductase</keyword>
<evidence type="ECO:0000313" key="7">
    <source>
        <dbReference type="Proteomes" id="UP000475385"/>
    </source>
</evidence>
<evidence type="ECO:0000256" key="5">
    <source>
        <dbReference type="ARBA" id="ARBA00023002"/>
    </source>
</evidence>
<name>A0A6M1LEU1_9PROT</name>
<dbReference type="SUPFAM" id="SSF50129">
    <property type="entry name" value="GroES-like"/>
    <property type="match status" value="1"/>
</dbReference>